<keyword evidence="2" id="KW-1185">Reference proteome</keyword>
<dbReference type="EMBL" id="CP104973">
    <property type="protein sequence ID" value="UXN60856.1"/>
    <property type="molecule type" value="Genomic_DNA"/>
</dbReference>
<evidence type="ECO:0000313" key="2">
    <source>
        <dbReference type="Proteomes" id="UP001061991"/>
    </source>
</evidence>
<dbReference type="Proteomes" id="UP001061991">
    <property type="component" value="Chromosome"/>
</dbReference>
<name>A0ACD4D4Y3_9HYPH</name>
<reference evidence="1" key="1">
    <citation type="submission" date="2022-09" db="EMBL/GenBank/DDBJ databases">
        <title>Interaction between co-microsymbionts with complementary sets of symbiotic genes in legume-rhizobium systems.</title>
        <authorList>
            <person name="Safronova V."/>
            <person name="Sazanova A."/>
            <person name="Afonin A."/>
            <person name="Chirak E."/>
        </authorList>
    </citation>
    <scope>NUCLEOTIDE SEQUENCE</scope>
    <source>
        <strain evidence="1">A18/3m</strain>
    </source>
</reference>
<evidence type="ECO:0000313" key="1">
    <source>
        <dbReference type="EMBL" id="UXN60856.1"/>
    </source>
</evidence>
<sequence length="140" mass="15319">MDRREFIKMLGIAGTSATAYAACSTYMQEALAQSTVIDDLLTASAGCKLGSLKDIDHVIFLMQENRSFDHYYGTVRGVRGFGDPRPLRLKNGESVFNQPKGKVKLNGGHIKPFQIRRGVESAGDYKSFGLAHGYNDGLSV</sequence>
<proteinExistence type="predicted"/>
<accession>A0ACD4D4Y3</accession>
<organism evidence="1 2">
    <name type="scientific">Phyllobacterium zundukense</name>
    <dbReference type="NCBI Taxonomy" id="1867719"/>
    <lineage>
        <taxon>Bacteria</taxon>
        <taxon>Pseudomonadati</taxon>
        <taxon>Pseudomonadota</taxon>
        <taxon>Alphaproteobacteria</taxon>
        <taxon>Hyphomicrobiales</taxon>
        <taxon>Phyllobacteriaceae</taxon>
        <taxon>Phyllobacterium</taxon>
    </lineage>
</organism>
<protein>
    <submittedName>
        <fullName evidence="1">Uncharacterized protein</fullName>
    </submittedName>
</protein>
<gene>
    <name evidence="1" type="ORF">N8E88_31095</name>
</gene>